<dbReference type="Pfam" id="PF06920">
    <property type="entry name" value="DHR-2_Lobe_A"/>
    <property type="match status" value="1"/>
</dbReference>
<evidence type="ECO:0000313" key="11">
    <source>
        <dbReference type="Ensembl" id="ENSPMRP00000009579.1"/>
    </source>
</evidence>
<evidence type="ECO:0000256" key="4">
    <source>
        <dbReference type="ARBA" id="ARBA00022553"/>
    </source>
</evidence>
<evidence type="ECO:0000259" key="10">
    <source>
        <dbReference type="PROSITE" id="PS51651"/>
    </source>
</evidence>
<dbReference type="InterPro" id="IPR056372">
    <property type="entry name" value="TPR_DOCK"/>
</dbReference>
<feature type="compositionally biased region" description="Low complexity" evidence="8">
    <location>
        <begin position="1632"/>
        <end position="1659"/>
    </location>
</feature>
<dbReference type="InterPro" id="IPR027357">
    <property type="entry name" value="DOCKER_dom"/>
</dbReference>
<evidence type="ECO:0000256" key="6">
    <source>
        <dbReference type="ARBA" id="ARBA00023136"/>
    </source>
</evidence>
<dbReference type="InterPro" id="IPR026791">
    <property type="entry name" value="DOCK"/>
</dbReference>
<dbReference type="InterPro" id="IPR043161">
    <property type="entry name" value="DOCK_C_lobe_A"/>
</dbReference>
<dbReference type="Pfam" id="PF14429">
    <property type="entry name" value="DOCK-C2"/>
    <property type="match status" value="1"/>
</dbReference>
<dbReference type="InterPro" id="IPR046769">
    <property type="entry name" value="DOCKER_Lobe_A"/>
</dbReference>
<dbReference type="PROSITE" id="PS51651">
    <property type="entry name" value="DOCKER"/>
    <property type="match status" value="1"/>
</dbReference>
<gene>
    <name evidence="11" type="primary">DOCK1</name>
</gene>
<reference evidence="11" key="2">
    <citation type="submission" date="2025-08" db="UniProtKB">
        <authorList>
            <consortium name="Ensembl"/>
        </authorList>
    </citation>
    <scope>IDENTIFICATION</scope>
</reference>
<dbReference type="Pfam" id="PF23554">
    <property type="entry name" value="TPR_DOCK"/>
    <property type="match status" value="1"/>
</dbReference>
<dbReference type="Gene3D" id="2.30.30.40">
    <property type="entry name" value="SH3 Domains"/>
    <property type="match status" value="1"/>
</dbReference>
<dbReference type="PANTHER" id="PTHR45653:SF1">
    <property type="entry name" value="DEDICATOR OF CYTOKINESIS PROTEIN 1"/>
    <property type="match status" value="1"/>
</dbReference>
<evidence type="ECO:0000259" key="9">
    <source>
        <dbReference type="PROSITE" id="PS51650"/>
    </source>
</evidence>
<dbReference type="GO" id="GO:0007264">
    <property type="term" value="P:small GTPase-mediated signal transduction"/>
    <property type="evidence" value="ECO:0007669"/>
    <property type="project" value="InterPro"/>
</dbReference>
<keyword evidence="5" id="KW-0344">Guanine-nucleotide releasing factor</keyword>
<feature type="compositionally biased region" description="Pro residues" evidence="8">
    <location>
        <begin position="1752"/>
        <end position="1764"/>
    </location>
</feature>
<dbReference type="Gene3D" id="1.25.40.410">
    <property type="match status" value="1"/>
</dbReference>
<feature type="compositionally biased region" description="Basic residues" evidence="8">
    <location>
        <begin position="1688"/>
        <end position="1697"/>
    </location>
</feature>
<dbReference type="InterPro" id="IPR046773">
    <property type="entry name" value="DOCKER_Lobe_C"/>
</dbReference>
<keyword evidence="12" id="KW-1185">Reference proteome</keyword>
<dbReference type="InterPro" id="IPR047026">
    <property type="entry name" value="DOCK1_C2"/>
</dbReference>
<dbReference type="GO" id="GO:0007520">
    <property type="term" value="P:myoblast fusion"/>
    <property type="evidence" value="ECO:0007669"/>
    <property type="project" value="TreeGrafter"/>
</dbReference>
<proteinExistence type="inferred from homology"/>
<protein>
    <submittedName>
        <fullName evidence="11">Dedicator of cytokinesis 1</fullName>
    </submittedName>
</protein>
<evidence type="ECO:0000256" key="3">
    <source>
        <dbReference type="ARBA" id="ARBA00022490"/>
    </source>
</evidence>
<feature type="region of interest" description="Disordered" evidence="8">
    <location>
        <begin position="1796"/>
        <end position="1853"/>
    </location>
</feature>
<dbReference type="Pfam" id="PF20421">
    <property type="entry name" value="DHR-2_Lobe_C"/>
    <property type="match status" value="1"/>
</dbReference>
<feature type="compositionally biased region" description="Basic and acidic residues" evidence="8">
    <location>
        <begin position="1673"/>
        <end position="1687"/>
    </location>
</feature>
<evidence type="ECO:0000313" key="12">
    <source>
        <dbReference type="Proteomes" id="UP000472272"/>
    </source>
</evidence>
<dbReference type="InterPro" id="IPR016024">
    <property type="entry name" value="ARM-type_fold"/>
</dbReference>
<dbReference type="Pfam" id="PF20422">
    <property type="entry name" value="DHR-2_Lobe_B"/>
    <property type="match status" value="1"/>
</dbReference>
<evidence type="ECO:0000256" key="7">
    <source>
        <dbReference type="PROSITE-ProRule" id="PRU00983"/>
    </source>
</evidence>
<feature type="domain" description="DOCKER" evidence="10">
    <location>
        <begin position="1200"/>
        <end position="1610"/>
    </location>
</feature>
<dbReference type="InterPro" id="IPR027007">
    <property type="entry name" value="C2_DOCK-type_domain"/>
</dbReference>
<dbReference type="PANTHER" id="PTHR45653">
    <property type="entry name" value="DEDICATOR OF CYTOKINESIS"/>
    <property type="match status" value="1"/>
</dbReference>
<dbReference type="GO" id="GO:0016477">
    <property type="term" value="P:cell migration"/>
    <property type="evidence" value="ECO:0007669"/>
    <property type="project" value="TreeGrafter"/>
</dbReference>
<reference evidence="11 12" key="1">
    <citation type="journal article" date="2019" name="Proc. Natl. Acad. Sci. U.S.A.">
        <title>Regulatory changes in pterin and carotenoid genes underlie balanced color polymorphisms in the wall lizard.</title>
        <authorList>
            <person name="Andrade P."/>
            <person name="Pinho C."/>
            <person name="Perez I de Lanuza G."/>
            <person name="Afonso S."/>
            <person name="Brejcha J."/>
            <person name="Rubin C.J."/>
            <person name="Wallerman O."/>
            <person name="Pereira P."/>
            <person name="Sabatino S.J."/>
            <person name="Bellati A."/>
            <person name="Pellitteri-Rosa D."/>
            <person name="Bosakova Z."/>
            <person name="Bunikis I."/>
            <person name="Carretero M.A."/>
            <person name="Feiner N."/>
            <person name="Marsik P."/>
            <person name="Pauperio F."/>
            <person name="Salvi D."/>
            <person name="Soler L."/>
            <person name="While G.M."/>
            <person name="Uller T."/>
            <person name="Font E."/>
            <person name="Andersson L."/>
            <person name="Carneiro M."/>
        </authorList>
    </citation>
    <scope>NUCLEOTIDE SEQUENCE</scope>
</reference>
<dbReference type="FunFam" id="1.20.1270.350:FF:000001">
    <property type="entry name" value="dedicator of cytokinesis protein 4"/>
    <property type="match status" value="1"/>
</dbReference>
<dbReference type="Proteomes" id="UP000472272">
    <property type="component" value="Chromosome 5"/>
</dbReference>
<dbReference type="FunFam" id="2.60.40.150:FF:000044">
    <property type="entry name" value="dedicator of cytokinesis protein 1"/>
    <property type="match status" value="1"/>
</dbReference>
<accession>A0A670ID51</accession>
<evidence type="ECO:0000256" key="8">
    <source>
        <dbReference type="SAM" id="MobiDB-lite"/>
    </source>
</evidence>
<dbReference type="PROSITE" id="PS51650">
    <property type="entry name" value="C2_DOCK"/>
    <property type="match status" value="1"/>
</dbReference>
<feature type="region of interest" description="Disordered" evidence="8">
    <location>
        <begin position="1608"/>
        <end position="1704"/>
    </location>
</feature>
<dbReference type="InterPro" id="IPR042455">
    <property type="entry name" value="DOCK_N_sub1"/>
</dbReference>
<dbReference type="FunFam" id="1.20.58.740:FF:000004">
    <property type="entry name" value="Dedicator of cytokinesis protein 1"/>
    <property type="match status" value="1"/>
</dbReference>
<dbReference type="GeneTree" id="ENSGT00940000154974"/>
<dbReference type="InterPro" id="IPR046770">
    <property type="entry name" value="DOCKER_Lobe_B"/>
</dbReference>
<feature type="domain" description="C2 DOCK-type" evidence="9">
    <location>
        <begin position="419"/>
        <end position="603"/>
    </location>
</feature>
<dbReference type="GO" id="GO:0005737">
    <property type="term" value="C:cytoplasm"/>
    <property type="evidence" value="ECO:0007669"/>
    <property type="project" value="UniProtKB-SubCell"/>
</dbReference>
<feature type="region of interest" description="Disordered" evidence="8">
    <location>
        <begin position="1744"/>
        <end position="1767"/>
    </location>
</feature>
<dbReference type="CDD" id="cd08694">
    <property type="entry name" value="C2_Dock-A"/>
    <property type="match status" value="1"/>
</dbReference>
<evidence type="ECO:0000256" key="5">
    <source>
        <dbReference type="ARBA" id="ARBA00022658"/>
    </source>
</evidence>
<dbReference type="Gene3D" id="1.20.1270.350">
    <property type="entry name" value="Dedicator of cytokinesis N-terminal subdomain"/>
    <property type="match status" value="1"/>
</dbReference>
<evidence type="ECO:0000256" key="1">
    <source>
        <dbReference type="ARBA" id="ARBA00004370"/>
    </source>
</evidence>
<dbReference type="InterPro" id="IPR032376">
    <property type="entry name" value="DOCK_N"/>
</dbReference>
<dbReference type="Gene3D" id="2.60.40.150">
    <property type="entry name" value="C2 domain"/>
    <property type="match status" value="1"/>
</dbReference>
<comment type="similarity">
    <text evidence="7">Belongs to the DOCK family.</text>
</comment>
<dbReference type="GO" id="GO:0031267">
    <property type="term" value="F:small GTPase binding"/>
    <property type="evidence" value="ECO:0007669"/>
    <property type="project" value="TreeGrafter"/>
</dbReference>
<dbReference type="Gene3D" id="1.20.58.740">
    <property type="match status" value="1"/>
</dbReference>
<dbReference type="InterPro" id="IPR035892">
    <property type="entry name" value="C2_domain_sf"/>
</dbReference>
<reference evidence="11" key="3">
    <citation type="submission" date="2025-09" db="UniProtKB">
        <authorList>
            <consortium name="Ensembl"/>
        </authorList>
    </citation>
    <scope>IDENTIFICATION</scope>
</reference>
<keyword evidence="6" id="KW-0472">Membrane</keyword>
<evidence type="ECO:0000256" key="2">
    <source>
        <dbReference type="ARBA" id="ARBA00004496"/>
    </source>
</evidence>
<dbReference type="FunFam" id="1.25.40.410:FF:000004">
    <property type="entry name" value="Dedicator of cytokinesis protein 1"/>
    <property type="match status" value="1"/>
</dbReference>
<dbReference type="SUPFAM" id="SSF48371">
    <property type="entry name" value="ARM repeat"/>
    <property type="match status" value="1"/>
</dbReference>
<keyword evidence="4" id="KW-0597">Phosphoprotein</keyword>
<dbReference type="Ensembl" id="ENSPMRT00000010218.1">
    <property type="protein sequence ID" value="ENSPMRP00000009579.1"/>
    <property type="gene ID" value="ENSPMRG00000005984.1"/>
</dbReference>
<keyword evidence="3" id="KW-0963">Cytoplasm</keyword>
<dbReference type="InterPro" id="IPR043162">
    <property type="entry name" value="DOCK_C_lobe_C"/>
</dbReference>
<comment type="subcellular location">
    <subcellularLocation>
        <location evidence="2">Cytoplasm</location>
    </subcellularLocation>
    <subcellularLocation>
        <location evidence="1">Membrane</location>
    </subcellularLocation>
</comment>
<dbReference type="GO" id="GO:0005886">
    <property type="term" value="C:plasma membrane"/>
    <property type="evidence" value="ECO:0007669"/>
    <property type="project" value="TreeGrafter"/>
</dbReference>
<dbReference type="Pfam" id="PF16172">
    <property type="entry name" value="DOCK_N"/>
    <property type="match status" value="1"/>
</dbReference>
<organism evidence="11 12">
    <name type="scientific">Podarcis muralis</name>
    <name type="common">Wall lizard</name>
    <name type="synonym">Lacerta muralis</name>
    <dbReference type="NCBI Taxonomy" id="64176"/>
    <lineage>
        <taxon>Eukaryota</taxon>
        <taxon>Metazoa</taxon>
        <taxon>Chordata</taxon>
        <taxon>Craniata</taxon>
        <taxon>Vertebrata</taxon>
        <taxon>Euteleostomi</taxon>
        <taxon>Lepidosauria</taxon>
        <taxon>Squamata</taxon>
        <taxon>Bifurcata</taxon>
        <taxon>Unidentata</taxon>
        <taxon>Episquamata</taxon>
        <taxon>Laterata</taxon>
        <taxon>Lacertibaenia</taxon>
        <taxon>Lacertidae</taxon>
        <taxon>Podarcis</taxon>
    </lineage>
</organism>
<name>A0A670ID51_PODMU</name>
<sequence>MQLHWLNSRGASYTQIVVSAVGPDELSLQIGDTVHILETHEAIIHLFFLFKGIFPSSYIQLKEAIVEGKGQHETVIPSELPLIQEVTTTLREWSTIWRQLYIQDNREMFHNVRHMIYDLIEWRSQILSGTLPQDELKELKKKVTAKIDYGNRILDLDLVVRDEDGNILDPEQTSTISLFRAHEIASKQVEERLLEEKSQKQNLDISRQAKFAATPSFALFVNLKNVVCKIGEDAEVLMSLYDPLESKFISENYLVRWSSSGLPKDIDRLHNLRAVFTDLGSKDLKREKISFVCQIVRVGRMELRDNNTRKLTSGLRRPFGVAVMDVTDIISGKVDDEDKQHFIPFQSVAGENDFLQTVINKVIAAKEVNHKGQGLWVTLKLLPGDIHQIRKEFPHLVDRTTAVARKMGFPEIIMPGDVRNDIYVTLVQGDFDKGSKTTAKNVEVTVSVYDEDGKKLENVIFPGAGDEALSEYKSVIYYQVKQPRWFETVKVAIPIEDVNRSHLRFTFRHRSSQDSKDKSEKIFALAFVKLMRYDGTTLRDGEHDLIVYKAEAKKLEDFSTYLSLPSTKIELEEKGHSTAGKGMQNLGSCTISKDSFQISTLVCSTKLTQNVDLLGLLKWRSNTNLLQQNLRQLMKVDGGEVVKFLQDTLDALFNIMMENSESETFDTLVFDALVFIIGLIADRKFQHFNPVLETYIKKHFSATLAYTKLTKVLRTYVDNAAVTDQLFKAMKSLEYIFKFIVRSRILFNQLYENKGEADFRESLLQLFKSINEMMSSASEQTVIVKGAALKYLPTIVNDVKLVFDPKELSKLFTDFILNVPMGRLTIQKLYCLIEIVHSDLFTQHDCREILLPMMTDQLKYHLERQEDLEACCQLVSNILEVLYRKDVGPTQRHVQIIMEKLLRTVNRTVISMGRDSELIGNFVASMTAILRQMEDYHYAHLIKTFGKMRSDVVDFLMETFIMFKNLIGKNVYPSDWVIMNMMQNKVFLRAINQYADMLNKKFLDQTNFELQLWNNYFHLAVAFLTQESLQLENFSSTKRCKILNKYGDMRRQIGFEIRDMWYNLGQHKIKFIPEMVGPMLEMTLIPETELRKATIPIFFDMMQCEFHSTSTRGFQMFENEIITKLDHEVEGGRGDEQYKVLFDKILLEHCRKHKYLAKNGENFVKLVVRLMERLLDYRTIMHDENKENRMSCTVNVLNFYKEIEREEMYIRYLYKLCDLHKECDNYTEAAYTLLLHAKLLKWSEEPCAAHLTQRDGYQAATQGQLKDQLYQEIIHYFDKGKMWEEAIALGKELAEQYENEMFDYEQLSELLKKQAQFYENIVKVIRPKPDYFAVGYYGQGFPTFLRNKVFIYRGKEYERREDFEARLLTQFPNAEKMKTTSPPGENIKNSPAQYIQCFTVKPKLDLPSRFHKPVSEQILSFYRVNEVQRFEYSRPVRKGEKNPDNEFANMWIERTIYVTGYKLPGILRWFEVKSVFMVEISPLENAIETMQLTNDKINNMVQQHLSDPNLPINPLSMLLNGIVDPAVMGGFTNYEKAFFTEKYVYDHPEDHEKIEKLKDLIAWQIPFLTEGIRIHGDKVTEALRPFHERMEACFKQLKEKVEKQYGVRSLPSSVDDRRGSRPRSMVRSFTMPSSSRPLSVASVSSISSDSAPSRPGSDGFVLEPLLPKKMHSRSQDKLDKDDPDKEKKEKKKEKRNSKHQEIFEKEFKSTDISLQQSEAVILSETISPLRPQRPKSQVINIMGSEKRFSVSPSPPSQTIPPPVTPRTKLSFSLQSNLELNGMNSLEMADIPPPLPLKGSMADYGNLMESHESLSPATSPPVPQRNRLLSASLPPPAPTNSGSIPHLPQKPHTL</sequence>
<dbReference type="GO" id="GO:0005085">
    <property type="term" value="F:guanyl-nucleotide exchange factor activity"/>
    <property type="evidence" value="ECO:0007669"/>
    <property type="project" value="UniProtKB-KW"/>
</dbReference>